<feature type="signal peptide" evidence="1">
    <location>
        <begin position="1"/>
        <end position="28"/>
    </location>
</feature>
<feature type="chain" id="PRO_5040268351" evidence="1">
    <location>
        <begin position="29"/>
        <end position="100"/>
    </location>
</feature>
<reference evidence="2" key="1">
    <citation type="journal article" date="2021" name="Open Biol.">
        <title>Shared evolutionary footprints suggest mitochondrial oxidative damage underlies multiple complex I losses in fungi.</title>
        <authorList>
            <person name="Schikora-Tamarit M.A."/>
            <person name="Marcet-Houben M."/>
            <person name="Nosek J."/>
            <person name="Gabaldon T."/>
        </authorList>
    </citation>
    <scope>NUCLEOTIDE SEQUENCE</scope>
    <source>
        <strain evidence="2">NCAIM Y.01608</strain>
    </source>
</reference>
<proteinExistence type="predicted"/>
<evidence type="ECO:0000256" key="1">
    <source>
        <dbReference type="SAM" id="SignalP"/>
    </source>
</evidence>
<accession>A0A9P8PME4</accession>
<gene>
    <name evidence="2" type="ORF">OGATHE_002140</name>
</gene>
<evidence type="ECO:0000313" key="2">
    <source>
        <dbReference type="EMBL" id="KAH3674160.1"/>
    </source>
</evidence>
<dbReference type="EMBL" id="JAEUBD010000526">
    <property type="protein sequence ID" value="KAH3674160.1"/>
    <property type="molecule type" value="Genomic_DNA"/>
</dbReference>
<dbReference type="Proteomes" id="UP000788993">
    <property type="component" value="Unassembled WGS sequence"/>
</dbReference>
<sequence>MNLFSTISILPTPFLLAIPLAVMNKVTGSVTSFPSDKMSFLGIPFSNSTTKSSGSSGASIGSTVNFHISLGGVVFGSSRIPASNEIWAMFSSVDQGLALV</sequence>
<keyword evidence="3" id="KW-1185">Reference proteome</keyword>
<reference evidence="2" key="2">
    <citation type="submission" date="2021-01" db="EMBL/GenBank/DDBJ databases">
        <authorList>
            <person name="Schikora-Tamarit M.A."/>
        </authorList>
    </citation>
    <scope>NUCLEOTIDE SEQUENCE</scope>
    <source>
        <strain evidence="2">NCAIM Y.01608</strain>
    </source>
</reference>
<dbReference type="AlphaFoldDB" id="A0A9P8PME4"/>
<keyword evidence="1" id="KW-0732">Signal</keyword>
<comment type="caution">
    <text evidence="2">The sequence shown here is derived from an EMBL/GenBank/DDBJ whole genome shotgun (WGS) entry which is preliminary data.</text>
</comment>
<evidence type="ECO:0000313" key="3">
    <source>
        <dbReference type="Proteomes" id="UP000788993"/>
    </source>
</evidence>
<organism evidence="2 3">
    <name type="scientific">Ogataea polymorpha</name>
    <dbReference type="NCBI Taxonomy" id="460523"/>
    <lineage>
        <taxon>Eukaryota</taxon>
        <taxon>Fungi</taxon>
        <taxon>Dikarya</taxon>
        <taxon>Ascomycota</taxon>
        <taxon>Saccharomycotina</taxon>
        <taxon>Pichiomycetes</taxon>
        <taxon>Pichiales</taxon>
        <taxon>Pichiaceae</taxon>
        <taxon>Ogataea</taxon>
    </lineage>
</organism>
<protein>
    <submittedName>
        <fullName evidence="2">Uncharacterized protein</fullName>
    </submittedName>
</protein>
<name>A0A9P8PME4_9ASCO</name>